<name>A0ABN9RD11_9DINO</name>
<evidence type="ECO:0000313" key="2">
    <source>
        <dbReference type="Proteomes" id="UP001189429"/>
    </source>
</evidence>
<feature type="non-terminal residue" evidence="1">
    <location>
        <position position="114"/>
    </location>
</feature>
<proteinExistence type="predicted"/>
<keyword evidence="2" id="KW-1185">Reference proteome</keyword>
<feature type="non-terminal residue" evidence="1">
    <location>
        <position position="1"/>
    </location>
</feature>
<reference evidence="1" key="1">
    <citation type="submission" date="2023-10" db="EMBL/GenBank/DDBJ databases">
        <authorList>
            <person name="Chen Y."/>
            <person name="Shah S."/>
            <person name="Dougan E. K."/>
            <person name="Thang M."/>
            <person name="Chan C."/>
        </authorList>
    </citation>
    <scope>NUCLEOTIDE SEQUENCE [LARGE SCALE GENOMIC DNA]</scope>
</reference>
<dbReference type="EMBL" id="CAUYUJ010006295">
    <property type="protein sequence ID" value="CAK0816872.1"/>
    <property type="molecule type" value="Genomic_DNA"/>
</dbReference>
<dbReference type="Proteomes" id="UP001189429">
    <property type="component" value="Unassembled WGS sequence"/>
</dbReference>
<gene>
    <name evidence="1" type="ORF">PCOR1329_LOCUS19643</name>
</gene>
<sequence>DVHQLRPGPRVRAALGARGARARVQPQAGLEMDGGAPFVPAAGDGRVLVLPAQADRRRQVPQACLGLRGLGRARAGRRGACCCCCSSPPPLPPPPPSRLLLLLLSFLLLLLLLL</sequence>
<comment type="caution">
    <text evidence="1">The sequence shown here is derived from an EMBL/GenBank/DDBJ whole genome shotgun (WGS) entry which is preliminary data.</text>
</comment>
<evidence type="ECO:0000313" key="1">
    <source>
        <dbReference type="EMBL" id="CAK0816872.1"/>
    </source>
</evidence>
<organism evidence="1 2">
    <name type="scientific">Prorocentrum cordatum</name>
    <dbReference type="NCBI Taxonomy" id="2364126"/>
    <lineage>
        <taxon>Eukaryota</taxon>
        <taxon>Sar</taxon>
        <taxon>Alveolata</taxon>
        <taxon>Dinophyceae</taxon>
        <taxon>Prorocentrales</taxon>
        <taxon>Prorocentraceae</taxon>
        <taxon>Prorocentrum</taxon>
    </lineage>
</organism>
<protein>
    <submittedName>
        <fullName evidence="1">Uncharacterized protein</fullName>
    </submittedName>
</protein>
<accession>A0ABN9RD11</accession>